<organism evidence="2 3">
    <name type="scientific">Amblyomma americanum</name>
    <name type="common">Lone star tick</name>
    <dbReference type="NCBI Taxonomy" id="6943"/>
    <lineage>
        <taxon>Eukaryota</taxon>
        <taxon>Metazoa</taxon>
        <taxon>Ecdysozoa</taxon>
        <taxon>Arthropoda</taxon>
        <taxon>Chelicerata</taxon>
        <taxon>Arachnida</taxon>
        <taxon>Acari</taxon>
        <taxon>Parasitiformes</taxon>
        <taxon>Ixodida</taxon>
        <taxon>Ixodoidea</taxon>
        <taxon>Ixodidae</taxon>
        <taxon>Amblyomminae</taxon>
        <taxon>Amblyomma</taxon>
    </lineage>
</organism>
<comment type="caution">
    <text evidence="2">The sequence shown here is derived from an EMBL/GenBank/DDBJ whole genome shotgun (WGS) entry which is preliminary data.</text>
</comment>
<accession>A0AAQ4D3K2</accession>
<evidence type="ECO:0000256" key="1">
    <source>
        <dbReference type="SAM" id="MobiDB-lite"/>
    </source>
</evidence>
<evidence type="ECO:0000313" key="3">
    <source>
        <dbReference type="Proteomes" id="UP001321473"/>
    </source>
</evidence>
<feature type="region of interest" description="Disordered" evidence="1">
    <location>
        <begin position="51"/>
        <end position="74"/>
    </location>
</feature>
<gene>
    <name evidence="2" type="ORF">V5799_000256</name>
</gene>
<protein>
    <submittedName>
        <fullName evidence="2">Uncharacterized protein</fullName>
    </submittedName>
</protein>
<dbReference type="Proteomes" id="UP001321473">
    <property type="component" value="Unassembled WGS sequence"/>
</dbReference>
<dbReference type="AlphaFoldDB" id="A0AAQ4D3K2"/>
<evidence type="ECO:0000313" key="2">
    <source>
        <dbReference type="EMBL" id="KAK8757042.1"/>
    </source>
</evidence>
<reference evidence="2 3" key="1">
    <citation type="journal article" date="2023" name="Arcadia Sci">
        <title>De novo assembly of a long-read Amblyomma americanum tick genome.</title>
        <authorList>
            <person name="Chou S."/>
            <person name="Poskanzer K.E."/>
            <person name="Rollins M."/>
            <person name="Thuy-Boun P.S."/>
        </authorList>
    </citation>
    <scope>NUCLEOTIDE SEQUENCE [LARGE SCALE GENOMIC DNA]</scope>
    <source>
        <strain evidence="2">F_SG_1</strain>
        <tissue evidence="2">Salivary glands</tissue>
    </source>
</reference>
<keyword evidence="3" id="KW-1185">Reference proteome</keyword>
<proteinExistence type="predicted"/>
<dbReference type="EMBL" id="JARKHS020035641">
    <property type="protein sequence ID" value="KAK8757042.1"/>
    <property type="molecule type" value="Genomic_DNA"/>
</dbReference>
<sequence length="74" mass="7598">MQQELRSQAQQELAAGATYCRNKCQKQEGGGSCVLSVATPQILVLTSKITRGHTPESAPSGAPNATRASLAGAA</sequence>
<name>A0AAQ4D3K2_AMBAM</name>